<keyword evidence="2" id="KW-1185">Reference proteome</keyword>
<reference evidence="1" key="1">
    <citation type="journal article" date="2021" name="Environ. Microbiol.">
        <title>Gene family expansions and transcriptome signatures uncover fungal adaptations to wood decay.</title>
        <authorList>
            <person name="Hage H."/>
            <person name="Miyauchi S."/>
            <person name="Viragh M."/>
            <person name="Drula E."/>
            <person name="Min B."/>
            <person name="Chaduli D."/>
            <person name="Navarro D."/>
            <person name="Favel A."/>
            <person name="Norest M."/>
            <person name="Lesage-Meessen L."/>
            <person name="Balint B."/>
            <person name="Merenyi Z."/>
            <person name="de Eugenio L."/>
            <person name="Morin E."/>
            <person name="Martinez A.T."/>
            <person name="Baldrian P."/>
            <person name="Stursova M."/>
            <person name="Martinez M.J."/>
            <person name="Novotny C."/>
            <person name="Magnuson J.K."/>
            <person name="Spatafora J.W."/>
            <person name="Maurice S."/>
            <person name="Pangilinan J."/>
            <person name="Andreopoulos W."/>
            <person name="LaButti K."/>
            <person name="Hundley H."/>
            <person name="Na H."/>
            <person name="Kuo A."/>
            <person name="Barry K."/>
            <person name="Lipzen A."/>
            <person name="Henrissat B."/>
            <person name="Riley R."/>
            <person name="Ahrendt S."/>
            <person name="Nagy L.G."/>
            <person name="Grigoriev I.V."/>
            <person name="Martin F."/>
            <person name="Rosso M.N."/>
        </authorList>
    </citation>
    <scope>NUCLEOTIDE SEQUENCE</scope>
    <source>
        <strain evidence="1">CBS 384.51</strain>
    </source>
</reference>
<sequence>MTVAPLVQLKVTSAVCSFFAILITAFRLYLRRAKFWWDDACAFLSSIFLVVQVVAVFLHLPDPHALSRTGNIAVYYVMAISFYLIIWNARLSILYSIIRIDPNPHMRTILNRVAIVFIFVMLLMCAQLFWVCEPMTTWKNAKSPQCPLTQQVAILQLVTDILADMLLIITPLRLLKQLSAQDGTRKRLMIIFSTSIVTTIVSLVHAAFILTIGGIRVVIAAIIEDTFSLIVCNIPVVVTFLLRHTFVFGPESGSPPDTQGDPGVSTFNWRREESTASSTTSAGLDRSGITVVRTVESDTAGDVTTVNLWELSLTKVGEGRGARVTDGKNGLAVPERIGYNAGAQSSCSDDDGLGRKGERSIVYLAAEAYSNKDCKVQNDGDSEDERYRE</sequence>
<evidence type="ECO:0000313" key="2">
    <source>
        <dbReference type="Proteomes" id="UP001055072"/>
    </source>
</evidence>
<evidence type="ECO:0000313" key="1">
    <source>
        <dbReference type="EMBL" id="KAI0084845.1"/>
    </source>
</evidence>
<name>A0ACB8TS24_9APHY</name>
<proteinExistence type="predicted"/>
<organism evidence="1 2">
    <name type="scientific">Irpex rosettiformis</name>
    <dbReference type="NCBI Taxonomy" id="378272"/>
    <lineage>
        <taxon>Eukaryota</taxon>
        <taxon>Fungi</taxon>
        <taxon>Dikarya</taxon>
        <taxon>Basidiomycota</taxon>
        <taxon>Agaricomycotina</taxon>
        <taxon>Agaricomycetes</taxon>
        <taxon>Polyporales</taxon>
        <taxon>Irpicaceae</taxon>
        <taxon>Irpex</taxon>
    </lineage>
</organism>
<protein>
    <submittedName>
        <fullName evidence="1">Uncharacterized protein</fullName>
    </submittedName>
</protein>
<gene>
    <name evidence="1" type="ORF">BDY19DRAFT_997408</name>
</gene>
<comment type="caution">
    <text evidence="1">The sequence shown here is derived from an EMBL/GenBank/DDBJ whole genome shotgun (WGS) entry which is preliminary data.</text>
</comment>
<accession>A0ACB8TS24</accession>
<dbReference type="Proteomes" id="UP001055072">
    <property type="component" value="Unassembled WGS sequence"/>
</dbReference>
<dbReference type="EMBL" id="MU274938">
    <property type="protein sequence ID" value="KAI0084845.1"/>
    <property type="molecule type" value="Genomic_DNA"/>
</dbReference>